<dbReference type="PROSITE" id="PS50929">
    <property type="entry name" value="ABC_TM1F"/>
    <property type="match status" value="1"/>
</dbReference>
<keyword evidence="6 8" id="KW-0472">Membrane</keyword>
<reference evidence="12" key="1">
    <citation type="journal article" date="2019" name="Int. J. Syst. Evol. Microbiol.">
        <title>The Global Catalogue of Microorganisms (GCM) 10K type strain sequencing project: providing services to taxonomists for standard genome sequencing and annotation.</title>
        <authorList>
            <consortium name="The Broad Institute Genomics Platform"/>
            <consortium name="The Broad Institute Genome Sequencing Center for Infectious Disease"/>
            <person name="Wu L."/>
            <person name="Ma J."/>
        </authorList>
    </citation>
    <scope>NUCLEOTIDE SEQUENCE [LARGE SCALE GENOMIC DNA]</scope>
    <source>
        <strain evidence="12">JCM 18303</strain>
    </source>
</reference>
<accession>A0ABP9QLA7</accession>
<feature type="transmembrane region" description="Helical" evidence="8">
    <location>
        <begin position="142"/>
        <end position="162"/>
    </location>
</feature>
<evidence type="ECO:0000256" key="3">
    <source>
        <dbReference type="ARBA" id="ARBA00022741"/>
    </source>
</evidence>
<evidence type="ECO:0000313" key="12">
    <source>
        <dbReference type="Proteomes" id="UP001428817"/>
    </source>
</evidence>
<name>A0ABP9QLA7_9PSEU</name>
<evidence type="ECO:0000313" key="11">
    <source>
        <dbReference type="EMBL" id="GAA5163865.1"/>
    </source>
</evidence>
<dbReference type="Gene3D" id="1.20.1560.10">
    <property type="entry name" value="ABC transporter type 1, transmembrane domain"/>
    <property type="match status" value="1"/>
</dbReference>
<evidence type="ECO:0000256" key="6">
    <source>
        <dbReference type="ARBA" id="ARBA00023136"/>
    </source>
</evidence>
<dbReference type="PANTHER" id="PTHR43394:SF1">
    <property type="entry name" value="ATP-BINDING CASSETTE SUB-FAMILY B MEMBER 10, MITOCHONDRIAL"/>
    <property type="match status" value="1"/>
</dbReference>
<feature type="domain" description="ABC transmembrane type-1" evidence="10">
    <location>
        <begin position="98"/>
        <end position="386"/>
    </location>
</feature>
<dbReference type="InterPro" id="IPR027417">
    <property type="entry name" value="P-loop_NTPase"/>
</dbReference>
<feature type="region of interest" description="Disordered" evidence="7">
    <location>
        <begin position="527"/>
        <end position="556"/>
    </location>
</feature>
<feature type="compositionally biased region" description="Low complexity" evidence="7">
    <location>
        <begin position="537"/>
        <end position="546"/>
    </location>
</feature>
<dbReference type="PANTHER" id="PTHR43394">
    <property type="entry name" value="ATP-DEPENDENT PERMEASE MDL1, MITOCHONDRIAL"/>
    <property type="match status" value="1"/>
</dbReference>
<dbReference type="InterPro" id="IPR017871">
    <property type="entry name" value="ABC_transporter-like_CS"/>
</dbReference>
<evidence type="ECO:0000259" key="9">
    <source>
        <dbReference type="PROSITE" id="PS50893"/>
    </source>
</evidence>
<keyword evidence="5 8" id="KW-1133">Transmembrane helix</keyword>
<dbReference type="InterPro" id="IPR039421">
    <property type="entry name" value="Type_1_exporter"/>
</dbReference>
<organism evidence="11 12">
    <name type="scientific">Pseudonocardia eucalypti</name>
    <dbReference type="NCBI Taxonomy" id="648755"/>
    <lineage>
        <taxon>Bacteria</taxon>
        <taxon>Bacillati</taxon>
        <taxon>Actinomycetota</taxon>
        <taxon>Actinomycetes</taxon>
        <taxon>Pseudonocardiales</taxon>
        <taxon>Pseudonocardiaceae</taxon>
        <taxon>Pseudonocardia</taxon>
    </lineage>
</organism>
<gene>
    <name evidence="11" type="ORF">GCM10023321_51460</name>
</gene>
<dbReference type="GO" id="GO:0005524">
    <property type="term" value="F:ATP binding"/>
    <property type="evidence" value="ECO:0007669"/>
    <property type="project" value="UniProtKB-KW"/>
</dbReference>
<evidence type="ECO:0000256" key="1">
    <source>
        <dbReference type="ARBA" id="ARBA00004651"/>
    </source>
</evidence>
<dbReference type="PROSITE" id="PS50893">
    <property type="entry name" value="ABC_TRANSPORTER_2"/>
    <property type="match status" value="1"/>
</dbReference>
<comment type="subcellular location">
    <subcellularLocation>
        <location evidence="1">Cell membrane</location>
        <topology evidence="1">Multi-pass membrane protein</topology>
    </subcellularLocation>
</comment>
<dbReference type="SUPFAM" id="SSF90123">
    <property type="entry name" value="ABC transporter transmembrane region"/>
    <property type="match status" value="1"/>
</dbReference>
<keyword evidence="12" id="KW-1185">Reference proteome</keyword>
<dbReference type="EMBL" id="BAABJP010000030">
    <property type="protein sequence ID" value="GAA5163865.1"/>
    <property type="molecule type" value="Genomic_DNA"/>
</dbReference>
<feature type="transmembrane region" description="Helical" evidence="8">
    <location>
        <begin position="96"/>
        <end position="122"/>
    </location>
</feature>
<dbReference type="Pfam" id="PF00005">
    <property type="entry name" value="ABC_tran"/>
    <property type="match status" value="1"/>
</dbReference>
<evidence type="ECO:0000256" key="5">
    <source>
        <dbReference type="ARBA" id="ARBA00022989"/>
    </source>
</evidence>
<dbReference type="Gene3D" id="3.40.50.300">
    <property type="entry name" value="P-loop containing nucleotide triphosphate hydrolases"/>
    <property type="match status" value="1"/>
</dbReference>
<evidence type="ECO:0000256" key="4">
    <source>
        <dbReference type="ARBA" id="ARBA00022840"/>
    </source>
</evidence>
<feature type="domain" description="ABC transporter" evidence="9">
    <location>
        <begin position="425"/>
        <end position="678"/>
    </location>
</feature>
<evidence type="ECO:0000256" key="2">
    <source>
        <dbReference type="ARBA" id="ARBA00022692"/>
    </source>
</evidence>
<evidence type="ECO:0000256" key="7">
    <source>
        <dbReference type="SAM" id="MobiDB-lite"/>
    </source>
</evidence>
<dbReference type="SUPFAM" id="SSF52540">
    <property type="entry name" value="P-loop containing nucleoside triphosphate hydrolases"/>
    <property type="match status" value="1"/>
</dbReference>
<keyword evidence="3" id="KW-0547">Nucleotide-binding</keyword>
<dbReference type="InterPro" id="IPR003439">
    <property type="entry name" value="ABC_transporter-like_ATP-bd"/>
</dbReference>
<evidence type="ECO:0000259" key="10">
    <source>
        <dbReference type="PROSITE" id="PS50929"/>
    </source>
</evidence>
<dbReference type="SMART" id="SM00382">
    <property type="entry name" value="AAA"/>
    <property type="match status" value="1"/>
</dbReference>
<feature type="compositionally biased region" description="Basic and acidic residues" evidence="7">
    <location>
        <begin position="527"/>
        <end position="536"/>
    </location>
</feature>
<keyword evidence="2 8" id="KW-0812">Transmembrane</keyword>
<proteinExistence type="predicted"/>
<dbReference type="InterPro" id="IPR003593">
    <property type="entry name" value="AAA+_ATPase"/>
</dbReference>
<comment type="caution">
    <text evidence="11">The sequence shown here is derived from an EMBL/GenBank/DDBJ whole genome shotgun (WGS) entry which is preliminary data.</text>
</comment>
<protein>
    <submittedName>
        <fullName evidence="11">ABC transporter ATP-binding protein</fullName>
    </submittedName>
</protein>
<evidence type="ECO:0000256" key="8">
    <source>
        <dbReference type="SAM" id="Phobius"/>
    </source>
</evidence>
<feature type="transmembrane region" description="Helical" evidence="8">
    <location>
        <begin position="341"/>
        <end position="367"/>
    </location>
</feature>
<feature type="transmembrane region" description="Helical" evidence="8">
    <location>
        <begin position="220"/>
        <end position="241"/>
    </location>
</feature>
<dbReference type="InterPro" id="IPR036640">
    <property type="entry name" value="ABC1_TM_sf"/>
</dbReference>
<dbReference type="InterPro" id="IPR011527">
    <property type="entry name" value="ABC1_TM_dom"/>
</dbReference>
<dbReference type="PROSITE" id="PS00211">
    <property type="entry name" value="ABC_TRANSPORTER_1"/>
    <property type="match status" value="1"/>
</dbReference>
<keyword evidence="4 11" id="KW-0067">ATP-binding</keyword>
<dbReference type="Proteomes" id="UP001428817">
    <property type="component" value="Unassembled WGS sequence"/>
</dbReference>
<sequence length="688" mass="73009">MSPVIDAIFPQRSQVLLSVPAGRIPTVITSAGPAAPTTAKPPVDTTGLIGSEDTEPPPWAKINATVAGARFRHVAGAVPRMLAVMARWAWRTAPRLTLLAALAQLGSGAATAFGLFATASVFTRLLEQGPTPERLVAALPALAWVVGAYAAGGLLTAAVGALQSSLAPLVERAAADEIYSTVLGVELVAFDDPDFVELVNNATNQGVQRLRMATNTAGDLIAALVSMAAALITATLLHPVLGPLLLLTALPRGWANLRVAQLNYEWFVRMISRSRRLAVTGRLVTDRDDASEVRACTAQPMLLAEHRRIADSLAEEAVAMEHRYARIQLAGRTLSGVGTGIAYLSLGALIYLGALPLALAGAAALALRTANTAVATTVYASNRLYEASLYHDIFQACLAEARRHTHVPAPRAGAAELPAWGPSVVQLAGVSFRYPDKPGPAVDDVTLTLRAGQVIALVGENGSGKSTLAKLLTGLYLPDSGTITWDGVDVRTLADAQRHARVAVVMQDPTRWPMTASNNIRVGRIETPDDGDRRLADAAGRSGADSVLRDLPEGPDTMLSRRFRSGQDLSGGQWQRIAVARALYRDAPLVVADEPTAALDARAEHAVFAALHQLREPTGAVGDSPIDRHRITVLITHRLANVRHADQIVVLDHGRVVATGSHDELLGRPGPYRELYTLQSSAYREATE</sequence>